<keyword evidence="1" id="KW-1133">Transmembrane helix</keyword>
<proteinExistence type="predicted"/>
<reference evidence="2 3" key="1">
    <citation type="journal article" date="2011" name="J. Bacteriol.">
        <title>Genome sequence of Chthoniobacter flavus Ellin428, an aerobic heterotrophic soil bacterium.</title>
        <authorList>
            <person name="Kant R."/>
            <person name="van Passel M.W."/>
            <person name="Palva A."/>
            <person name="Lucas S."/>
            <person name="Lapidus A."/>
            <person name="Glavina Del Rio T."/>
            <person name="Dalin E."/>
            <person name="Tice H."/>
            <person name="Bruce D."/>
            <person name="Goodwin L."/>
            <person name="Pitluck S."/>
            <person name="Larimer F.W."/>
            <person name="Land M.L."/>
            <person name="Hauser L."/>
            <person name="Sangwan P."/>
            <person name="de Vos W.M."/>
            <person name="Janssen P.H."/>
            <person name="Smidt H."/>
        </authorList>
    </citation>
    <scope>NUCLEOTIDE SEQUENCE [LARGE SCALE GENOMIC DNA]</scope>
    <source>
        <strain evidence="2 3">Ellin428</strain>
    </source>
</reference>
<evidence type="ECO:0000313" key="3">
    <source>
        <dbReference type="Proteomes" id="UP000005824"/>
    </source>
</evidence>
<dbReference type="EMBL" id="ABVL01000001">
    <property type="protein sequence ID" value="EDY22309.1"/>
    <property type="molecule type" value="Genomic_DNA"/>
</dbReference>
<dbReference type="Proteomes" id="UP000005824">
    <property type="component" value="Unassembled WGS sequence"/>
</dbReference>
<gene>
    <name evidence="2" type="ORF">CfE428DRAFT_0434</name>
</gene>
<feature type="transmembrane region" description="Helical" evidence="1">
    <location>
        <begin position="61"/>
        <end position="79"/>
    </location>
</feature>
<sequence length="85" mass="9833" precursor="true">MLNAFLAGAISMGYLTAALFFLRFWKSTRDRLFFFFSAAFVILMVERIICEVLAIKTEWVPLIYSLRLGAFILILAAIVDKNRRH</sequence>
<keyword evidence="1" id="KW-0812">Transmembrane</keyword>
<dbReference type="eggNOG" id="ENOG5033B7C">
    <property type="taxonomic scope" value="Bacteria"/>
</dbReference>
<keyword evidence="1" id="KW-0472">Membrane</keyword>
<dbReference type="Pfam" id="PF19447">
    <property type="entry name" value="DUF5985"/>
    <property type="match status" value="1"/>
</dbReference>
<comment type="caution">
    <text evidence="2">The sequence shown here is derived from an EMBL/GenBank/DDBJ whole genome shotgun (WGS) entry which is preliminary data.</text>
</comment>
<evidence type="ECO:0000256" key="1">
    <source>
        <dbReference type="SAM" id="Phobius"/>
    </source>
</evidence>
<feature type="transmembrane region" description="Helical" evidence="1">
    <location>
        <begin position="32"/>
        <end position="55"/>
    </location>
</feature>
<feature type="transmembrane region" description="Helical" evidence="1">
    <location>
        <begin position="6"/>
        <end position="25"/>
    </location>
</feature>
<dbReference type="AlphaFoldDB" id="B4CUS1"/>
<protein>
    <submittedName>
        <fullName evidence="2">Uncharacterized protein</fullName>
    </submittedName>
</protein>
<keyword evidence="3" id="KW-1185">Reference proteome</keyword>
<dbReference type="STRING" id="497964.CfE428DRAFT_0434"/>
<evidence type="ECO:0000313" key="2">
    <source>
        <dbReference type="EMBL" id="EDY22309.1"/>
    </source>
</evidence>
<name>B4CUS1_9BACT</name>
<organism evidence="2 3">
    <name type="scientific">Chthoniobacter flavus Ellin428</name>
    <dbReference type="NCBI Taxonomy" id="497964"/>
    <lineage>
        <taxon>Bacteria</taxon>
        <taxon>Pseudomonadati</taxon>
        <taxon>Verrucomicrobiota</taxon>
        <taxon>Spartobacteria</taxon>
        <taxon>Chthoniobacterales</taxon>
        <taxon>Chthoniobacteraceae</taxon>
        <taxon>Chthoniobacter</taxon>
    </lineage>
</organism>
<dbReference type="InParanoid" id="B4CUS1"/>
<dbReference type="RefSeq" id="WP_006977761.1">
    <property type="nucleotide sequence ID" value="NZ_ABVL01000001.1"/>
</dbReference>
<accession>B4CUS1</accession>
<dbReference type="InterPro" id="IPR046027">
    <property type="entry name" value="DUF5985"/>
</dbReference>